<dbReference type="GO" id="GO:0006401">
    <property type="term" value="P:RNA catabolic process"/>
    <property type="evidence" value="ECO:0007669"/>
    <property type="project" value="TreeGrafter"/>
</dbReference>
<dbReference type="InterPro" id="IPR019024">
    <property type="entry name" value="RNase_H2_suB_wHTH"/>
</dbReference>
<dbReference type="VEuPathDB" id="TriTrypDB:TcIL3000_1_1720"/>
<organism evidence="3">
    <name type="scientific">Trypanosoma congolense (strain IL3000)</name>
    <dbReference type="NCBI Taxonomy" id="1068625"/>
    <lineage>
        <taxon>Eukaryota</taxon>
        <taxon>Discoba</taxon>
        <taxon>Euglenozoa</taxon>
        <taxon>Kinetoplastea</taxon>
        <taxon>Metakinetoplastina</taxon>
        <taxon>Trypanosomatida</taxon>
        <taxon>Trypanosomatidae</taxon>
        <taxon>Trypanosoma</taxon>
        <taxon>Nannomonas</taxon>
    </lineage>
</organism>
<proteinExistence type="predicted"/>
<dbReference type="InterPro" id="IPR040456">
    <property type="entry name" value="RNase_H2_suB"/>
</dbReference>
<evidence type="ECO:0000259" key="2">
    <source>
        <dbReference type="Pfam" id="PF09468"/>
    </source>
</evidence>
<reference evidence="3" key="1">
    <citation type="journal article" date="2012" name="Proc. Natl. Acad. Sci. U.S.A.">
        <title>Antigenic diversity is generated by distinct evolutionary mechanisms in African trypanosome species.</title>
        <authorList>
            <person name="Jackson A.P."/>
            <person name="Berry A."/>
            <person name="Aslett M."/>
            <person name="Allison H.C."/>
            <person name="Burton P."/>
            <person name="Vavrova-Anderson J."/>
            <person name="Brown R."/>
            <person name="Browne H."/>
            <person name="Corton N."/>
            <person name="Hauser H."/>
            <person name="Gamble J."/>
            <person name="Gilderthorp R."/>
            <person name="Marcello L."/>
            <person name="McQuillan J."/>
            <person name="Otto T.D."/>
            <person name="Quail M.A."/>
            <person name="Sanders M.J."/>
            <person name="van Tonder A."/>
            <person name="Ginger M.L."/>
            <person name="Field M.C."/>
            <person name="Barry J.D."/>
            <person name="Hertz-Fowler C."/>
            <person name="Berriman M."/>
        </authorList>
    </citation>
    <scope>NUCLEOTIDE SEQUENCE</scope>
    <source>
        <strain evidence="3">IL3000</strain>
    </source>
</reference>
<dbReference type="PANTHER" id="PTHR13383">
    <property type="entry name" value="RIBONUCLEASE H2 SUBUNIT B"/>
    <property type="match status" value="1"/>
</dbReference>
<feature type="compositionally biased region" description="Low complexity" evidence="1">
    <location>
        <begin position="26"/>
        <end position="39"/>
    </location>
</feature>
<gene>
    <name evidence="3" type="ORF">TCIL3000_1_1720</name>
</gene>
<dbReference type="Pfam" id="PF09468">
    <property type="entry name" value="RNase_H2-Ydr279"/>
    <property type="match status" value="1"/>
</dbReference>
<name>G0UJ54_TRYCI</name>
<evidence type="ECO:0000313" key="3">
    <source>
        <dbReference type="EMBL" id="CCC89404.1"/>
    </source>
</evidence>
<evidence type="ECO:0000256" key="1">
    <source>
        <dbReference type="SAM" id="MobiDB-lite"/>
    </source>
</evidence>
<feature type="region of interest" description="Disordered" evidence="1">
    <location>
        <begin position="1"/>
        <end position="58"/>
    </location>
</feature>
<accession>G0UJ54</accession>
<dbReference type="AlphaFoldDB" id="G0UJ54"/>
<dbReference type="Gene3D" id="1.10.20.120">
    <property type="match status" value="1"/>
</dbReference>
<dbReference type="GO" id="GO:0005654">
    <property type="term" value="C:nucleoplasm"/>
    <property type="evidence" value="ECO:0007669"/>
    <property type="project" value="TreeGrafter"/>
</dbReference>
<dbReference type="Gene3D" id="2.20.25.530">
    <property type="match status" value="1"/>
</dbReference>
<protein>
    <recommendedName>
        <fullName evidence="2">Ribonuclease H2 subunit B wHTH domain-containing protein</fullName>
    </recommendedName>
</protein>
<sequence>MQTTKRGRPSSVSRDDGKAAATAPRSGSNPPSSCSSDVGSLRRKLDPDDEGSQSMLSNISQVGACSGSARYDQDDHTTPLPSGGYSSYLIALPCVLLKCAADGYDQIRGGIDVVDREHMDSPSYATRGSGMVSPQSPSNATAAACSLSASPGVPWRLGNASLCRSSAFSLRDGCNFVRLPHPRHGEPMLFLCPPSTSGTSDAAARREPVLYEVQAQSPPGGFGQTWLVGDMVEPNEDLLTVVPFDCTFLALRQASGHAVRDKFLSAEDLIMGPLRSGYGGNAWPGWGVTLKQCPELAPAVGAMQSDVVLSRICEVRAVGDDKYYRFSAEKMGAWLQGKVRRVAECPALRAMLHLDEDLTQAVPLPVAFGVVAEYVPQELCGIAAELCGSVDASS</sequence>
<feature type="domain" description="Ribonuclease H2 subunit B wHTH" evidence="2">
    <location>
        <begin position="309"/>
        <end position="345"/>
    </location>
</feature>
<dbReference type="GO" id="GO:0032299">
    <property type="term" value="C:ribonuclease H2 complex"/>
    <property type="evidence" value="ECO:0007669"/>
    <property type="project" value="InterPro"/>
</dbReference>
<dbReference type="PANTHER" id="PTHR13383:SF11">
    <property type="entry name" value="RIBONUCLEASE H2 SUBUNIT B"/>
    <property type="match status" value="1"/>
</dbReference>
<dbReference type="EMBL" id="HE575314">
    <property type="protein sequence ID" value="CCC89404.1"/>
    <property type="molecule type" value="Genomic_DNA"/>
</dbReference>